<dbReference type="PANTHER" id="PTHR44858">
    <property type="entry name" value="TETRATRICOPEPTIDE REPEAT PROTEIN 6"/>
    <property type="match status" value="1"/>
</dbReference>
<proteinExistence type="predicted"/>
<dbReference type="InterPro" id="IPR011990">
    <property type="entry name" value="TPR-like_helical_dom_sf"/>
</dbReference>
<dbReference type="RefSeq" id="WP_131914642.1">
    <property type="nucleotide sequence ID" value="NZ_SMLG01000001.1"/>
</dbReference>
<evidence type="ECO:0000256" key="2">
    <source>
        <dbReference type="ARBA" id="ARBA00022803"/>
    </source>
</evidence>
<feature type="signal peptide" evidence="4">
    <location>
        <begin position="1"/>
        <end position="22"/>
    </location>
</feature>
<sequence>MKKSALILLFLVLQCNSALLLAQPEPEEIKLNTDQFQEFFYESLLQKGIENYDKAVVALDKCIKIKPNDAAVYYELGKNYLALKEYKNAYSSFEKATQIDPKNKWFWVGMYDVSYETSDYNQAIVVINKLIEFDEKYKEDLTSLYMGTKQFDKALDLIHELNETFGKTDRRDLYKSQILSEGKFQNMEASNLLEQIEKNPKEESNYISLIFLYSKNNEEAKAFEIVKKLEKALPNSEWAQVTLFKNYLDTNDGPKAINAMNVVLASAKIDAKIKHRILNEFLIFADKNPQYTTDLEKAISYFDNDKEVNVAKEIGKFYHAKKQWVKAIKYYEQALKNGSGDDIETNLLLLQTYTETKQFELVAKKASVMVETFPTQPQFYYYSGMANNQLQQFKKAKDMLEMGLDYLVEDRALEINFNIQLGEAYNGLGDFKKKEVYFSKANQLLKEKK</sequence>
<dbReference type="Pfam" id="PF13181">
    <property type="entry name" value="TPR_8"/>
    <property type="match status" value="1"/>
</dbReference>
<evidence type="ECO:0000256" key="4">
    <source>
        <dbReference type="SAM" id="SignalP"/>
    </source>
</evidence>
<dbReference type="Proteomes" id="UP000294814">
    <property type="component" value="Unassembled WGS sequence"/>
</dbReference>
<feature type="repeat" description="TPR" evidence="3">
    <location>
        <begin position="70"/>
        <end position="103"/>
    </location>
</feature>
<keyword evidence="4" id="KW-0732">Signal</keyword>
<dbReference type="Pfam" id="PF13176">
    <property type="entry name" value="TPR_7"/>
    <property type="match status" value="1"/>
</dbReference>
<dbReference type="SUPFAM" id="SSF48452">
    <property type="entry name" value="TPR-like"/>
    <property type="match status" value="2"/>
</dbReference>
<dbReference type="InterPro" id="IPR019734">
    <property type="entry name" value="TPR_rpt"/>
</dbReference>
<dbReference type="SMART" id="SM00028">
    <property type="entry name" value="TPR"/>
    <property type="match status" value="4"/>
</dbReference>
<name>A0A4V2Z9P9_9FLAO</name>
<comment type="caution">
    <text evidence="5">The sequence shown here is derived from an EMBL/GenBank/DDBJ whole genome shotgun (WGS) entry which is preliminary data.</text>
</comment>
<dbReference type="Pfam" id="PF07719">
    <property type="entry name" value="TPR_2"/>
    <property type="match status" value="1"/>
</dbReference>
<dbReference type="PROSITE" id="PS50293">
    <property type="entry name" value="TPR_REGION"/>
    <property type="match status" value="1"/>
</dbReference>
<dbReference type="OrthoDB" id="1465784at2"/>
<feature type="chain" id="PRO_5020934451" evidence="4">
    <location>
        <begin position="23"/>
        <end position="449"/>
    </location>
</feature>
<evidence type="ECO:0000313" key="6">
    <source>
        <dbReference type="Proteomes" id="UP000294814"/>
    </source>
</evidence>
<keyword evidence="2 3" id="KW-0802">TPR repeat</keyword>
<evidence type="ECO:0000256" key="1">
    <source>
        <dbReference type="ARBA" id="ARBA00022737"/>
    </source>
</evidence>
<evidence type="ECO:0000256" key="3">
    <source>
        <dbReference type="PROSITE-ProRule" id="PRU00339"/>
    </source>
</evidence>
<dbReference type="InterPro" id="IPR050498">
    <property type="entry name" value="Ycf3"/>
</dbReference>
<organism evidence="5 6">
    <name type="scientific">Flavobacterium rhamnosiphilum</name>
    <dbReference type="NCBI Taxonomy" id="2541724"/>
    <lineage>
        <taxon>Bacteria</taxon>
        <taxon>Pseudomonadati</taxon>
        <taxon>Bacteroidota</taxon>
        <taxon>Flavobacteriia</taxon>
        <taxon>Flavobacteriales</taxon>
        <taxon>Flavobacteriaceae</taxon>
        <taxon>Flavobacterium</taxon>
    </lineage>
</organism>
<keyword evidence="1" id="KW-0677">Repeat</keyword>
<keyword evidence="6" id="KW-1185">Reference proteome</keyword>
<reference evidence="5 6" key="1">
    <citation type="submission" date="2019-03" db="EMBL/GenBank/DDBJ databases">
        <title>Novel species of Flavobacterium.</title>
        <authorList>
            <person name="Liu Q."/>
            <person name="Xin Y.-H."/>
        </authorList>
    </citation>
    <scope>NUCLEOTIDE SEQUENCE [LARGE SCALE GENOMIC DNA]</scope>
    <source>
        <strain evidence="5 6">LB3P52</strain>
    </source>
</reference>
<gene>
    <name evidence="5" type="ORF">E0I26_01015</name>
</gene>
<dbReference type="InterPro" id="IPR013105">
    <property type="entry name" value="TPR_2"/>
</dbReference>
<dbReference type="PANTHER" id="PTHR44858:SF1">
    <property type="entry name" value="UDP-N-ACETYLGLUCOSAMINE--PEPTIDE N-ACETYLGLUCOSAMINYLTRANSFERASE SPINDLY-RELATED"/>
    <property type="match status" value="1"/>
</dbReference>
<dbReference type="EMBL" id="SMLG01000001">
    <property type="protein sequence ID" value="TDE46694.1"/>
    <property type="molecule type" value="Genomic_DNA"/>
</dbReference>
<protein>
    <submittedName>
        <fullName evidence="5">Tetratricopeptide repeat protein</fullName>
    </submittedName>
</protein>
<evidence type="ECO:0000313" key="5">
    <source>
        <dbReference type="EMBL" id="TDE46694.1"/>
    </source>
</evidence>
<dbReference type="AlphaFoldDB" id="A0A4V2Z9P9"/>
<dbReference type="Gene3D" id="1.25.40.10">
    <property type="entry name" value="Tetratricopeptide repeat domain"/>
    <property type="match status" value="2"/>
</dbReference>
<dbReference type="PROSITE" id="PS50005">
    <property type="entry name" value="TPR"/>
    <property type="match status" value="1"/>
</dbReference>
<accession>A0A4V2Z9P9</accession>